<accession>A0ACB9BHR1</accession>
<sequence length="289" mass="32529">MKLCIDPALRRFGRFDREIVIGVPDEIGRVEVLCIHTKNMKLVDDVDLEKVGKETHGYVGADLKALCTEVALQCIREKMDVIDLEDELIAAEILDSMAVSNEHFQTTIGILLLFVKPLLKCQIRYNTRSNTPRNLKISECRHRREFVSTVHPGALAVAKDVDLHALAKYTQGFSGADHITEICQHACKYAIRENIQSLFVDIERDKRSENILDAMEEDVEDEVADIKVVHFEESMKFARRSVSDADIWKYHTFAQTLQQSRGIDSEFRFSEASGGDVGGASDPFVAPCG</sequence>
<protein>
    <submittedName>
        <fullName evidence="1">Uncharacterized protein</fullName>
    </submittedName>
</protein>
<comment type="caution">
    <text evidence="1">The sequence shown here is derived from an EMBL/GenBank/DDBJ whole genome shotgun (WGS) entry which is preliminary data.</text>
</comment>
<reference evidence="1 2" key="2">
    <citation type="journal article" date="2022" name="Mol. Ecol. Resour.">
        <title>The genomes of chicory, endive, great burdock and yacon provide insights into Asteraceae paleo-polyploidization history and plant inulin production.</title>
        <authorList>
            <person name="Fan W."/>
            <person name="Wang S."/>
            <person name="Wang H."/>
            <person name="Wang A."/>
            <person name="Jiang F."/>
            <person name="Liu H."/>
            <person name="Zhao H."/>
            <person name="Xu D."/>
            <person name="Zhang Y."/>
        </authorList>
    </citation>
    <scope>NUCLEOTIDE SEQUENCE [LARGE SCALE GENOMIC DNA]</scope>
    <source>
        <strain evidence="2">cv. Punajuju</strain>
        <tissue evidence="1">Leaves</tissue>
    </source>
</reference>
<dbReference type="Proteomes" id="UP001055811">
    <property type="component" value="Linkage Group LG06"/>
</dbReference>
<dbReference type="EMBL" id="CM042014">
    <property type="protein sequence ID" value="KAI3721618.1"/>
    <property type="molecule type" value="Genomic_DNA"/>
</dbReference>
<keyword evidence="2" id="KW-1185">Reference proteome</keyword>
<gene>
    <name evidence="1" type="ORF">L2E82_32634</name>
</gene>
<reference evidence="2" key="1">
    <citation type="journal article" date="2022" name="Mol. Ecol. Resour.">
        <title>The genomes of chicory, endive, great burdock and yacon provide insights into Asteraceae palaeo-polyploidization history and plant inulin production.</title>
        <authorList>
            <person name="Fan W."/>
            <person name="Wang S."/>
            <person name="Wang H."/>
            <person name="Wang A."/>
            <person name="Jiang F."/>
            <person name="Liu H."/>
            <person name="Zhao H."/>
            <person name="Xu D."/>
            <person name="Zhang Y."/>
        </authorList>
    </citation>
    <scope>NUCLEOTIDE SEQUENCE [LARGE SCALE GENOMIC DNA]</scope>
    <source>
        <strain evidence="2">cv. Punajuju</strain>
    </source>
</reference>
<name>A0ACB9BHR1_CICIN</name>
<evidence type="ECO:0000313" key="2">
    <source>
        <dbReference type="Proteomes" id="UP001055811"/>
    </source>
</evidence>
<organism evidence="1 2">
    <name type="scientific">Cichorium intybus</name>
    <name type="common">Chicory</name>
    <dbReference type="NCBI Taxonomy" id="13427"/>
    <lineage>
        <taxon>Eukaryota</taxon>
        <taxon>Viridiplantae</taxon>
        <taxon>Streptophyta</taxon>
        <taxon>Embryophyta</taxon>
        <taxon>Tracheophyta</taxon>
        <taxon>Spermatophyta</taxon>
        <taxon>Magnoliopsida</taxon>
        <taxon>eudicotyledons</taxon>
        <taxon>Gunneridae</taxon>
        <taxon>Pentapetalae</taxon>
        <taxon>asterids</taxon>
        <taxon>campanulids</taxon>
        <taxon>Asterales</taxon>
        <taxon>Asteraceae</taxon>
        <taxon>Cichorioideae</taxon>
        <taxon>Cichorieae</taxon>
        <taxon>Cichoriinae</taxon>
        <taxon>Cichorium</taxon>
    </lineage>
</organism>
<proteinExistence type="predicted"/>
<evidence type="ECO:0000313" key="1">
    <source>
        <dbReference type="EMBL" id="KAI3721618.1"/>
    </source>
</evidence>